<accession>A0ABD0Y3C0</accession>
<evidence type="ECO:0000313" key="3">
    <source>
        <dbReference type="Proteomes" id="UP001557470"/>
    </source>
</evidence>
<evidence type="ECO:0000259" key="1">
    <source>
        <dbReference type="SMART" id="SM00355"/>
    </source>
</evidence>
<proteinExistence type="predicted"/>
<dbReference type="SMART" id="SM00355">
    <property type="entry name" value="ZnF_C2H2"/>
    <property type="match status" value="1"/>
</dbReference>
<feature type="domain" description="C2H2-type" evidence="1">
    <location>
        <begin position="31"/>
        <end position="54"/>
    </location>
</feature>
<evidence type="ECO:0000313" key="2">
    <source>
        <dbReference type="EMBL" id="KAL1023360.1"/>
    </source>
</evidence>
<dbReference type="AlphaFoldDB" id="A0ABD0Y3C0"/>
<keyword evidence="3" id="KW-1185">Reference proteome</keyword>
<sequence>MVSPALSSPRRNINVRLLVAVQVMPFEIMVWQCKFCQLTASSKGALLRHYRLQHGPFTHSHTIPCPHYNCPCSFKTHGALHTHK</sequence>
<organism evidence="2 3">
    <name type="scientific">Umbra pygmaea</name>
    <name type="common">Eastern mudminnow</name>
    <dbReference type="NCBI Taxonomy" id="75934"/>
    <lineage>
        <taxon>Eukaryota</taxon>
        <taxon>Metazoa</taxon>
        <taxon>Chordata</taxon>
        <taxon>Craniata</taxon>
        <taxon>Vertebrata</taxon>
        <taxon>Euteleostomi</taxon>
        <taxon>Actinopterygii</taxon>
        <taxon>Neopterygii</taxon>
        <taxon>Teleostei</taxon>
        <taxon>Protacanthopterygii</taxon>
        <taxon>Esociformes</taxon>
        <taxon>Umbridae</taxon>
        <taxon>Umbra</taxon>
    </lineage>
</organism>
<gene>
    <name evidence="2" type="ORF">UPYG_G00039730</name>
</gene>
<reference evidence="2 3" key="1">
    <citation type="submission" date="2024-06" db="EMBL/GenBank/DDBJ databases">
        <authorList>
            <person name="Pan Q."/>
            <person name="Wen M."/>
            <person name="Jouanno E."/>
            <person name="Zahm M."/>
            <person name="Klopp C."/>
            <person name="Cabau C."/>
            <person name="Louis A."/>
            <person name="Berthelot C."/>
            <person name="Parey E."/>
            <person name="Roest Crollius H."/>
            <person name="Montfort J."/>
            <person name="Robinson-Rechavi M."/>
            <person name="Bouchez O."/>
            <person name="Lampietro C."/>
            <person name="Lopez Roques C."/>
            <person name="Donnadieu C."/>
            <person name="Postlethwait J."/>
            <person name="Bobe J."/>
            <person name="Verreycken H."/>
            <person name="Guiguen Y."/>
        </authorList>
    </citation>
    <scope>NUCLEOTIDE SEQUENCE [LARGE SCALE GENOMIC DNA]</scope>
    <source>
        <strain evidence="2">Up_M1</strain>
        <tissue evidence="2">Testis</tissue>
    </source>
</reference>
<protein>
    <recommendedName>
        <fullName evidence="1">C2H2-type domain-containing protein</fullName>
    </recommendedName>
</protein>
<dbReference type="InterPro" id="IPR013087">
    <property type="entry name" value="Znf_C2H2_type"/>
</dbReference>
<dbReference type="Proteomes" id="UP001557470">
    <property type="component" value="Unassembled WGS sequence"/>
</dbReference>
<name>A0ABD0Y3C0_UMBPY</name>
<dbReference type="EMBL" id="JAGEUA010000001">
    <property type="protein sequence ID" value="KAL1023360.1"/>
    <property type="molecule type" value="Genomic_DNA"/>
</dbReference>
<comment type="caution">
    <text evidence="2">The sequence shown here is derived from an EMBL/GenBank/DDBJ whole genome shotgun (WGS) entry which is preliminary data.</text>
</comment>